<dbReference type="Gene3D" id="2.170.130.10">
    <property type="entry name" value="TonB-dependent receptor, plug domain"/>
    <property type="match status" value="1"/>
</dbReference>
<evidence type="ECO:0000313" key="16">
    <source>
        <dbReference type="Proteomes" id="UP000076586"/>
    </source>
</evidence>
<comment type="caution">
    <text evidence="15">The sequence shown here is derived from an EMBL/GenBank/DDBJ whole genome shotgun (WGS) entry which is preliminary data.</text>
</comment>
<evidence type="ECO:0000256" key="8">
    <source>
        <dbReference type="ARBA" id="ARBA00023170"/>
    </source>
</evidence>
<dbReference type="GO" id="GO:0015344">
    <property type="term" value="F:siderophore uptake transmembrane transporter activity"/>
    <property type="evidence" value="ECO:0007669"/>
    <property type="project" value="TreeGrafter"/>
</dbReference>
<evidence type="ECO:0000256" key="5">
    <source>
        <dbReference type="ARBA" id="ARBA00022729"/>
    </source>
</evidence>
<feature type="signal peptide" evidence="12">
    <location>
        <begin position="1"/>
        <end position="19"/>
    </location>
</feature>
<dbReference type="Pfam" id="PF00593">
    <property type="entry name" value="TonB_dep_Rec_b-barrel"/>
    <property type="match status" value="1"/>
</dbReference>
<keyword evidence="6 11" id="KW-0798">TonB box</keyword>
<keyword evidence="3 10" id="KW-1134">Transmembrane beta strand</keyword>
<evidence type="ECO:0000256" key="11">
    <source>
        <dbReference type="RuleBase" id="RU003357"/>
    </source>
</evidence>
<evidence type="ECO:0000256" key="1">
    <source>
        <dbReference type="ARBA" id="ARBA00004571"/>
    </source>
</evidence>
<evidence type="ECO:0000259" key="14">
    <source>
        <dbReference type="Pfam" id="PF07715"/>
    </source>
</evidence>
<dbReference type="GO" id="GO:0044718">
    <property type="term" value="P:siderophore transmembrane transport"/>
    <property type="evidence" value="ECO:0007669"/>
    <property type="project" value="TreeGrafter"/>
</dbReference>
<reference evidence="16" key="1">
    <citation type="submission" date="2016-04" db="EMBL/GenBank/DDBJ databases">
        <title>Draft genome sequence of Paludibacter jiangxiensis strain NM7.</title>
        <authorList>
            <person name="Qiu Y."/>
            <person name="Matsuura N."/>
            <person name="Ohashi A."/>
            <person name="Tourlousse M.D."/>
            <person name="Sekiguchi Y."/>
        </authorList>
    </citation>
    <scope>NUCLEOTIDE SEQUENCE [LARGE SCALE GENOMIC DNA]</scope>
    <source>
        <strain evidence="16">NM7</strain>
    </source>
</reference>
<evidence type="ECO:0000313" key="15">
    <source>
        <dbReference type="EMBL" id="GAT63973.1"/>
    </source>
</evidence>
<evidence type="ECO:0000256" key="12">
    <source>
        <dbReference type="SAM" id="SignalP"/>
    </source>
</evidence>
<dbReference type="InterPro" id="IPR039426">
    <property type="entry name" value="TonB-dep_rcpt-like"/>
</dbReference>
<dbReference type="PANTHER" id="PTHR30069">
    <property type="entry name" value="TONB-DEPENDENT OUTER MEMBRANE RECEPTOR"/>
    <property type="match status" value="1"/>
</dbReference>
<proteinExistence type="inferred from homology"/>
<evidence type="ECO:0000256" key="10">
    <source>
        <dbReference type="PROSITE-ProRule" id="PRU01360"/>
    </source>
</evidence>
<protein>
    <submittedName>
        <fullName evidence="15">Hemoglobin/transferrin/lactoferrin receptor protein</fullName>
    </submittedName>
</protein>
<evidence type="ECO:0000259" key="13">
    <source>
        <dbReference type="Pfam" id="PF00593"/>
    </source>
</evidence>
<evidence type="ECO:0000256" key="9">
    <source>
        <dbReference type="ARBA" id="ARBA00023237"/>
    </source>
</evidence>
<dbReference type="RefSeq" id="WP_068705653.1">
    <property type="nucleotide sequence ID" value="NZ_BDCR01000004.1"/>
</dbReference>
<gene>
    <name evidence="15" type="ORF">PJIAN_4516</name>
</gene>
<sequence length="710" mass="78880">MRKLLLSVAVLTAGTSVFAAGLKPQDGDSIRSYQMNEVVVNASRSGNLLKSIPQKVEIISGSTLKALPNDNLAEVLKRATNLDIIQYPGLSAQVAMRGFSPSAHNRSVVLVLINGESAGTTNLATIAVDNVERIEVIKGPYAVLYGSDAMGGVINIITKKAGKKSQGSASVEAGSFGYNKLGANFTGVANDKFSYGLSYSRQQQTKDYRIGQHNLLNMTEADKLILDKASYGDAMDNTQYELNVANAFADYKMNPQWKVRAEGSYTYAYDVETAGNYWSSYGQSKKDVNRFNLYASLEQQNAVNHFRFAPYYTNDKNPNYSDNTDAGFINFTSSTKEYGYQLQDGYKFGNLNFTVGQDIKVYDYTSNNYSAKGVETAPYKPDNRFTNIALFGQAVYNWNDLNVNAGLRYDRFNYHIDANAALNAPDANAHYNTVNPSVGAQYAFWNFKAHASYGTAFYVPDAYQMSGKYTMKYTYGGVTYSTDYIGNPNLKPEKSRTTDFGLSYTSADAGLKLDVTYFHTLYDNKIVNQYVAAGTTFTNANQSTMNGLELVSAFNFGKFISPKLLLEAYANFTWMLKNDFTQTVSGVVKTYDMQFARNTNGNFGLNYQYGKVNMRLNGRLIGTRLEKDNFSYLRPGIKSTDYYTQGGYAASDKMLQLPAYMVFDYSIGYAYSQKVNFGITASNLLDENYTEKDGYNMPGRSIVAKLSYAF</sequence>
<evidence type="ECO:0000256" key="2">
    <source>
        <dbReference type="ARBA" id="ARBA00022448"/>
    </source>
</evidence>
<dbReference type="STRING" id="681398.PJIAN_4516"/>
<dbReference type="SUPFAM" id="SSF56935">
    <property type="entry name" value="Porins"/>
    <property type="match status" value="1"/>
</dbReference>
<comment type="similarity">
    <text evidence="10 11">Belongs to the TonB-dependent receptor family.</text>
</comment>
<dbReference type="Pfam" id="PF07715">
    <property type="entry name" value="Plug"/>
    <property type="match status" value="1"/>
</dbReference>
<feature type="domain" description="TonB-dependent receptor-like beta-barrel" evidence="13">
    <location>
        <begin position="230"/>
        <end position="684"/>
    </location>
</feature>
<feature type="chain" id="PRO_5007824362" evidence="12">
    <location>
        <begin position="20"/>
        <end position="710"/>
    </location>
</feature>
<evidence type="ECO:0000256" key="3">
    <source>
        <dbReference type="ARBA" id="ARBA00022452"/>
    </source>
</evidence>
<dbReference type="InterPro" id="IPR037066">
    <property type="entry name" value="Plug_dom_sf"/>
</dbReference>
<dbReference type="AlphaFoldDB" id="A0A161M601"/>
<keyword evidence="5 12" id="KW-0732">Signal</keyword>
<evidence type="ECO:0000256" key="6">
    <source>
        <dbReference type="ARBA" id="ARBA00023077"/>
    </source>
</evidence>
<dbReference type="Gene3D" id="2.40.170.20">
    <property type="entry name" value="TonB-dependent receptor, beta-barrel domain"/>
    <property type="match status" value="1"/>
</dbReference>
<evidence type="ECO:0000256" key="7">
    <source>
        <dbReference type="ARBA" id="ARBA00023136"/>
    </source>
</evidence>
<accession>A0A161M601</accession>
<dbReference type="EMBL" id="BDCR01000004">
    <property type="protein sequence ID" value="GAT63973.1"/>
    <property type="molecule type" value="Genomic_DNA"/>
</dbReference>
<dbReference type="PROSITE" id="PS52016">
    <property type="entry name" value="TONB_DEPENDENT_REC_3"/>
    <property type="match status" value="1"/>
</dbReference>
<reference evidence="16" key="2">
    <citation type="journal article" date="2017" name="Genome Announc.">
        <title>Draft genome sequence of Paludibacter jiangxiensis NM7(T), a propionate-producing fermentative bacterium.</title>
        <authorList>
            <person name="Qiu Y.-L."/>
            <person name="Tourlousse D.M."/>
            <person name="Matsuura N."/>
            <person name="Ohashi A."/>
            <person name="Sekiguchi Y."/>
        </authorList>
    </citation>
    <scope>NUCLEOTIDE SEQUENCE [LARGE SCALE GENOMIC DNA]</scope>
    <source>
        <strain evidence="16">NM7</strain>
    </source>
</reference>
<dbReference type="InterPro" id="IPR036942">
    <property type="entry name" value="Beta-barrel_TonB_sf"/>
</dbReference>
<dbReference type="PANTHER" id="PTHR30069:SF29">
    <property type="entry name" value="HEMOGLOBIN AND HEMOGLOBIN-HAPTOGLOBIN-BINDING PROTEIN 1-RELATED"/>
    <property type="match status" value="1"/>
</dbReference>
<dbReference type="OrthoDB" id="1109239at2"/>
<organism evidence="15 16">
    <name type="scientific">Paludibacter jiangxiensis</name>
    <dbReference type="NCBI Taxonomy" id="681398"/>
    <lineage>
        <taxon>Bacteria</taxon>
        <taxon>Pseudomonadati</taxon>
        <taxon>Bacteroidota</taxon>
        <taxon>Bacteroidia</taxon>
        <taxon>Bacteroidales</taxon>
        <taxon>Paludibacteraceae</taxon>
        <taxon>Paludibacter</taxon>
    </lineage>
</organism>
<feature type="domain" description="TonB-dependent receptor plug" evidence="14">
    <location>
        <begin position="50"/>
        <end position="153"/>
    </location>
</feature>
<evidence type="ECO:0000256" key="4">
    <source>
        <dbReference type="ARBA" id="ARBA00022692"/>
    </source>
</evidence>
<keyword evidence="9 10" id="KW-0998">Cell outer membrane</keyword>
<keyword evidence="16" id="KW-1185">Reference proteome</keyword>
<dbReference type="InterPro" id="IPR000531">
    <property type="entry name" value="Beta-barrel_TonB"/>
</dbReference>
<keyword evidence="4 10" id="KW-0812">Transmembrane</keyword>
<keyword evidence="2 10" id="KW-0813">Transport</keyword>
<name>A0A161M601_9BACT</name>
<keyword evidence="8 15" id="KW-0675">Receptor</keyword>
<dbReference type="GO" id="GO:0009279">
    <property type="term" value="C:cell outer membrane"/>
    <property type="evidence" value="ECO:0007669"/>
    <property type="project" value="UniProtKB-SubCell"/>
</dbReference>
<dbReference type="InterPro" id="IPR012910">
    <property type="entry name" value="Plug_dom"/>
</dbReference>
<dbReference type="CDD" id="cd01347">
    <property type="entry name" value="ligand_gated_channel"/>
    <property type="match status" value="1"/>
</dbReference>
<comment type="subcellular location">
    <subcellularLocation>
        <location evidence="1 10">Cell outer membrane</location>
        <topology evidence="1 10">Multi-pass membrane protein</topology>
    </subcellularLocation>
</comment>
<dbReference type="Proteomes" id="UP000076586">
    <property type="component" value="Unassembled WGS sequence"/>
</dbReference>
<keyword evidence="7 10" id="KW-0472">Membrane</keyword>